<keyword evidence="3" id="KW-1185">Reference proteome</keyword>
<gene>
    <name evidence="2" type="ORF">LshimejAT787_0212490</name>
</gene>
<feature type="transmembrane region" description="Helical" evidence="1">
    <location>
        <begin position="172"/>
        <end position="193"/>
    </location>
</feature>
<keyword evidence="1" id="KW-0472">Membrane</keyword>
<dbReference type="AlphaFoldDB" id="A0A9P3PHS2"/>
<feature type="transmembrane region" description="Helical" evidence="1">
    <location>
        <begin position="199"/>
        <end position="218"/>
    </location>
</feature>
<organism evidence="2 3">
    <name type="scientific">Lyophyllum shimeji</name>
    <name type="common">Hon-shimeji</name>
    <name type="synonym">Tricholoma shimeji</name>
    <dbReference type="NCBI Taxonomy" id="47721"/>
    <lineage>
        <taxon>Eukaryota</taxon>
        <taxon>Fungi</taxon>
        <taxon>Dikarya</taxon>
        <taxon>Basidiomycota</taxon>
        <taxon>Agaricomycotina</taxon>
        <taxon>Agaricomycetes</taxon>
        <taxon>Agaricomycetidae</taxon>
        <taxon>Agaricales</taxon>
        <taxon>Tricholomatineae</taxon>
        <taxon>Lyophyllaceae</taxon>
        <taxon>Lyophyllum</taxon>
    </lineage>
</organism>
<feature type="transmembrane region" description="Helical" evidence="1">
    <location>
        <begin position="225"/>
        <end position="244"/>
    </location>
</feature>
<feature type="transmembrane region" description="Helical" evidence="1">
    <location>
        <begin position="106"/>
        <end position="125"/>
    </location>
</feature>
<protein>
    <submittedName>
        <fullName evidence="2">Uncharacterized protein</fullName>
    </submittedName>
</protein>
<proteinExistence type="predicted"/>
<accession>A0A9P3PHS2</accession>
<evidence type="ECO:0000256" key="1">
    <source>
        <dbReference type="SAM" id="Phobius"/>
    </source>
</evidence>
<keyword evidence="1" id="KW-0812">Transmembrane</keyword>
<dbReference type="OrthoDB" id="4225064at2759"/>
<dbReference type="Proteomes" id="UP001063166">
    <property type="component" value="Unassembled WGS sequence"/>
</dbReference>
<feature type="transmembrane region" description="Helical" evidence="1">
    <location>
        <begin position="264"/>
        <end position="283"/>
    </location>
</feature>
<evidence type="ECO:0000313" key="3">
    <source>
        <dbReference type="Proteomes" id="UP001063166"/>
    </source>
</evidence>
<name>A0A9P3PHS2_LYOSH</name>
<evidence type="ECO:0000313" key="2">
    <source>
        <dbReference type="EMBL" id="GLB35684.1"/>
    </source>
</evidence>
<keyword evidence="1" id="KW-1133">Transmembrane helix</keyword>
<reference evidence="2" key="1">
    <citation type="submission" date="2022-07" db="EMBL/GenBank/DDBJ databases">
        <title>The genome of Lyophyllum shimeji provides insight into the initial evolution of ectomycorrhizal fungal genome.</title>
        <authorList>
            <person name="Kobayashi Y."/>
            <person name="Shibata T."/>
            <person name="Hirakawa H."/>
            <person name="Shigenobu S."/>
            <person name="Nishiyama T."/>
            <person name="Yamada A."/>
            <person name="Hasebe M."/>
            <person name="Kawaguchi M."/>
        </authorList>
    </citation>
    <scope>NUCLEOTIDE SEQUENCE</scope>
    <source>
        <strain evidence="2">AT787</strain>
    </source>
</reference>
<comment type="caution">
    <text evidence="2">The sequence shown here is derived from an EMBL/GenBank/DDBJ whole genome shotgun (WGS) entry which is preliminary data.</text>
</comment>
<feature type="transmembrane region" description="Helical" evidence="1">
    <location>
        <begin position="145"/>
        <end position="165"/>
    </location>
</feature>
<dbReference type="EMBL" id="BRPK01000002">
    <property type="protein sequence ID" value="GLB35684.1"/>
    <property type="molecule type" value="Genomic_DNA"/>
</dbReference>
<sequence>MQLFARADGFTPVNVDQTADCGPSSLDWAILVLTVITTHVTWWATHIPTIFREGIRTYLEDVAWECLRFHEPGYVGLVSSMIAPREEWQAKYYTGRTKELSKFKKYVSPFIIDSSLVVSSILSVYRLCNGLRQGQDLSGWNSSLWCYPSLPVALTGIWIVIASRLQLRVRFVLLGQLLMIAGIGAAIALAVHYNDPGRTNIWIGSTVIFAVMGTPLAIIVPQLSFMVIVLAAVGRSVGPIAGALSTDAYFPFCALRGTRFGAPLITFTVLACLFAMYGMVRTWKELMEDTRQRLARREARKRAQMREREGFA</sequence>